<feature type="non-terminal residue" evidence="6">
    <location>
        <position position="1"/>
    </location>
</feature>
<evidence type="ECO:0000256" key="4">
    <source>
        <dbReference type="ARBA" id="ARBA00023163"/>
    </source>
</evidence>
<evidence type="ECO:0000256" key="2">
    <source>
        <dbReference type="ARBA" id="ARBA00023015"/>
    </source>
</evidence>
<accession>A0ABX1JTP2</accession>
<feature type="domain" description="Transcriptional regulator LacI/GalR-like sensor" evidence="5">
    <location>
        <begin position="7"/>
        <end position="57"/>
    </location>
</feature>
<proteinExistence type="predicted"/>
<keyword evidence="2" id="KW-0805">Transcription regulation</keyword>
<dbReference type="InterPro" id="IPR046335">
    <property type="entry name" value="LacI/GalR-like_sensor"/>
</dbReference>
<keyword evidence="7" id="KW-1185">Reference proteome</keyword>
<protein>
    <submittedName>
        <fullName evidence="6">LacI family transcriptional regulator</fullName>
    </submittedName>
</protein>
<evidence type="ECO:0000313" key="7">
    <source>
        <dbReference type="Proteomes" id="UP000523795"/>
    </source>
</evidence>
<feature type="non-terminal residue" evidence="6">
    <location>
        <position position="57"/>
    </location>
</feature>
<keyword evidence="4" id="KW-0804">Transcription</keyword>
<dbReference type="Proteomes" id="UP000523795">
    <property type="component" value="Unassembled WGS sequence"/>
</dbReference>
<evidence type="ECO:0000313" key="6">
    <source>
        <dbReference type="EMBL" id="NKX52086.1"/>
    </source>
</evidence>
<comment type="caution">
    <text evidence="6">The sequence shown here is derived from an EMBL/GenBank/DDBJ whole genome shotgun (WGS) entry which is preliminary data.</text>
</comment>
<dbReference type="EMBL" id="JAAZSR010000401">
    <property type="protein sequence ID" value="NKX52086.1"/>
    <property type="molecule type" value="Genomic_DNA"/>
</dbReference>
<name>A0ABX1JTP2_9MICC</name>
<evidence type="ECO:0000256" key="3">
    <source>
        <dbReference type="ARBA" id="ARBA00023125"/>
    </source>
</evidence>
<gene>
    <name evidence="6" type="ORF">HER39_16235</name>
</gene>
<dbReference type="CDD" id="cd06267">
    <property type="entry name" value="PBP1_LacI_sugar_binding-like"/>
    <property type="match status" value="1"/>
</dbReference>
<reference evidence="6 7" key="1">
    <citation type="submission" date="2020-04" db="EMBL/GenBank/DDBJ databases">
        <authorList>
            <person name="Liu S."/>
        </authorList>
    </citation>
    <scope>NUCLEOTIDE SEQUENCE [LARGE SCALE GENOMIC DNA]</scope>
    <source>
        <strain evidence="6 7">CGMCC 1.15091</strain>
    </source>
</reference>
<dbReference type="Pfam" id="PF13377">
    <property type="entry name" value="Peripla_BP_3"/>
    <property type="match status" value="1"/>
</dbReference>
<keyword evidence="3" id="KW-0238">DNA-binding</keyword>
<dbReference type="Gene3D" id="3.40.50.2300">
    <property type="match status" value="1"/>
</dbReference>
<organism evidence="6 7">
    <name type="scientific">Arthrobacter deserti</name>
    <dbReference type="NCBI Taxonomy" id="1742687"/>
    <lineage>
        <taxon>Bacteria</taxon>
        <taxon>Bacillati</taxon>
        <taxon>Actinomycetota</taxon>
        <taxon>Actinomycetes</taxon>
        <taxon>Micrococcales</taxon>
        <taxon>Micrococcaceae</taxon>
        <taxon>Arthrobacter</taxon>
    </lineage>
</organism>
<evidence type="ECO:0000256" key="1">
    <source>
        <dbReference type="ARBA" id="ARBA00022491"/>
    </source>
</evidence>
<dbReference type="PANTHER" id="PTHR30146">
    <property type="entry name" value="LACI-RELATED TRANSCRIPTIONAL REPRESSOR"/>
    <property type="match status" value="1"/>
</dbReference>
<evidence type="ECO:0000259" key="5">
    <source>
        <dbReference type="Pfam" id="PF13377"/>
    </source>
</evidence>
<keyword evidence="1" id="KW-0678">Repressor</keyword>
<dbReference type="InterPro" id="IPR028082">
    <property type="entry name" value="Peripla_BP_I"/>
</dbReference>
<dbReference type="SUPFAM" id="SSF53822">
    <property type="entry name" value="Periplasmic binding protein-like I"/>
    <property type="match status" value="1"/>
</dbReference>
<sequence>LFRRPEPPTGLVVLNNAMTIGAMRALRETGLRVPDDVALVCYDDFEWADLFEPRLTA</sequence>
<dbReference type="PANTHER" id="PTHR30146:SF148">
    <property type="entry name" value="HTH-TYPE TRANSCRIPTIONAL REPRESSOR PURR-RELATED"/>
    <property type="match status" value="1"/>
</dbReference>